<dbReference type="AlphaFoldDB" id="A0A168SPX4"/>
<gene>
    <name evidence="1" type="primary">ABSGL_14418.1 scaffold 14663</name>
</gene>
<dbReference type="Proteomes" id="UP000078561">
    <property type="component" value="Unassembled WGS sequence"/>
</dbReference>
<reference evidence="1" key="1">
    <citation type="submission" date="2016-04" db="EMBL/GenBank/DDBJ databases">
        <authorList>
            <person name="Evans L.H."/>
            <person name="Alamgir A."/>
            <person name="Owens N."/>
            <person name="Weber N.D."/>
            <person name="Virtaneva K."/>
            <person name="Barbian K."/>
            <person name="Babar A."/>
            <person name="Rosenke K."/>
        </authorList>
    </citation>
    <scope>NUCLEOTIDE SEQUENCE [LARGE SCALE GENOMIC DNA]</scope>
    <source>
        <strain evidence="1">CBS 101.48</strain>
    </source>
</reference>
<proteinExistence type="predicted"/>
<accession>A0A168SPX4</accession>
<dbReference type="InParanoid" id="A0A168SPX4"/>
<organism evidence="1">
    <name type="scientific">Absidia glauca</name>
    <name type="common">Pin mould</name>
    <dbReference type="NCBI Taxonomy" id="4829"/>
    <lineage>
        <taxon>Eukaryota</taxon>
        <taxon>Fungi</taxon>
        <taxon>Fungi incertae sedis</taxon>
        <taxon>Mucoromycota</taxon>
        <taxon>Mucoromycotina</taxon>
        <taxon>Mucoromycetes</taxon>
        <taxon>Mucorales</taxon>
        <taxon>Cunninghamellaceae</taxon>
        <taxon>Absidia</taxon>
    </lineage>
</organism>
<keyword evidence="2" id="KW-1185">Reference proteome</keyword>
<dbReference type="EMBL" id="LT554937">
    <property type="protein sequence ID" value="SAM08752.1"/>
    <property type="molecule type" value="Genomic_DNA"/>
</dbReference>
<evidence type="ECO:0000313" key="2">
    <source>
        <dbReference type="Proteomes" id="UP000078561"/>
    </source>
</evidence>
<name>A0A168SPX4_ABSGL</name>
<sequence>MSIKPPELIDKKYAERLMMLNKVFALNKWSNDEKLAHGLMALTGSTQFWLSVLPIQVGTSLNPNSRTGI</sequence>
<protein>
    <submittedName>
        <fullName evidence="1">Uncharacterized protein</fullName>
    </submittedName>
</protein>
<evidence type="ECO:0000313" key="1">
    <source>
        <dbReference type="EMBL" id="SAM08752.1"/>
    </source>
</evidence>